<dbReference type="Gene3D" id="3.60.9.10">
    <property type="entry name" value="Aldehyde ferredoxin oxidoreductase, N-terminal domain"/>
    <property type="match status" value="1"/>
</dbReference>
<name>A0A1F4WHY8_UNCKA</name>
<comment type="caution">
    <text evidence="2">The sequence shown here is derived from an EMBL/GenBank/DDBJ whole genome shotgun (WGS) entry which is preliminary data.</text>
</comment>
<dbReference type="SMART" id="SM00790">
    <property type="entry name" value="AFOR_N"/>
    <property type="match status" value="1"/>
</dbReference>
<dbReference type="InterPro" id="IPR013983">
    <property type="entry name" value="Ald_Fedxn_OxRdtase_N"/>
</dbReference>
<dbReference type="PANTHER" id="PTHR30038">
    <property type="entry name" value="ALDEHYDE FERREDOXIN OXIDOREDUCTASE"/>
    <property type="match status" value="1"/>
</dbReference>
<accession>A0A1F4WHY8</accession>
<proteinExistence type="predicted"/>
<sequence>MNLTSKKVLLIDLEKEASEVKSYADLQKYVGGVGLGLKLMHLYKDLDPLVLSVGPLNGFFPFASKTSVVLNDSGVIEDLYIGGTLSARIKFTGIDSIVICGKAKDKSVLEIIDTEVTFKPADTEMGSLGLPGRRSIVAKDDTKFFVDKYFTTPEYFLETKLEEKNIIGLAITGTETFKPVPLDKYQELYHKILARKSDITVLENVHPSCFNCPMGCDRSRVGELGGNVLIHSLVACQYAEKIYSDVGVVFSCLNILGYDYTHEDIENLPKLIEETLKNLN</sequence>
<dbReference type="GO" id="GO:0016625">
    <property type="term" value="F:oxidoreductase activity, acting on the aldehyde or oxo group of donors, iron-sulfur protein as acceptor"/>
    <property type="evidence" value="ECO:0007669"/>
    <property type="project" value="InterPro"/>
</dbReference>
<dbReference type="Pfam" id="PF02730">
    <property type="entry name" value="AFOR_N"/>
    <property type="match status" value="1"/>
</dbReference>
<dbReference type="PANTHER" id="PTHR30038:SF0">
    <property type="entry name" value="TUNGSTEN-CONTAINING ALDEHYDE FERREDOXIN OXIDOREDUCTASE"/>
    <property type="match status" value="1"/>
</dbReference>
<dbReference type="AlphaFoldDB" id="A0A1F4WHY8"/>
<dbReference type="GO" id="GO:0051536">
    <property type="term" value="F:iron-sulfur cluster binding"/>
    <property type="evidence" value="ECO:0007669"/>
    <property type="project" value="InterPro"/>
</dbReference>
<organism evidence="2 3">
    <name type="scientific">candidate division WWE3 bacterium RIFOXYC1_FULL_39_7</name>
    <dbReference type="NCBI Taxonomy" id="1802643"/>
    <lineage>
        <taxon>Bacteria</taxon>
        <taxon>Katanobacteria</taxon>
    </lineage>
</organism>
<evidence type="ECO:0000259" key="1">
    <source>
        <dbReference type="SMART" id="SM00790"/>
    </source>
</evidence>
<evidence type="ECO:0000313" key="3">
    <source>
        <dbReference type="Proteomes" id="UP000179113"/>
    </source>
</evidence>
<feature type="domain" description="Aldehyde ferredoxin oxidoreductase N-terminal" evidence="1">
    <location>
        <begin position="7"/>
        <end position="175"/>
    </location>
</feature>
<reference evidence="2 3" key="1">
    <citation type="journal article" date="2016" name="Nat. Commun.">
        <title>Thousands of microbial genomes shed light on interconnected biogeochemical processes in an aquifer system.</title>
        <authorList>
            <person name="Anantharaman K."/>
            <person name="Brown C.T."/>
            <person name="Hug L.A."/>
            <person name="Sharon I."/>
            <person name="Castelle C.J."/>
            <person name="Probst A.J."/>
            <person name="Thomas B.C."/>
            <person name="Singh A."/>
            <person name="Wilkins M.J."/>
            <person name="Karaoz U."/>
            <person name="Brodie E.L."/>
            <person name="Williams K.H."/>
            <person name="Hubbard S.S."/>
            <person name="Banfield J.F."/>
        </authorList>
    </citation>
    <scope>NUCLEOTIDE SEQUENCE [LARGE SCALE GENOMIC DNA]</scope>
</reference>
<dbReference type="InterPro" id="IPR051919">
    <property type="entry name" value="W-dependent_AOR"/>
</dbReference>
<dbReference type="InterPro" id="IPR036503">
    <property type="entry name" value="Ald_Fedxn_OxRdtase_N_sf"/>
</dbReference>
<evidence type="ECO:0000313" key="2">
    <source>
        <dbReference type="EMBL" id="OGC68979.1"/>
    </source>
</evidence>
<dbReference type="SUPFAM" id="SSF56228">
    <property type="entry name" value="Aldehyde ferredoxin oxidoreductase, N-terminal domain"/>
    <property type="match status" value="1"/>
</dbReference>
<protein>
    <recommendedName>
        <fullName evidence="1">Aldehyde ferredoxin oxidoreductase N-terminal domain-containing protein</fullName>
    </recommendedName>
</protein>
<dbReference type="Proteomes" id="UP000179113">
    <property type="component" value="Unassembled WGS sequence"/>
</dbReference>
<gene>
    <name evidence="2" type="ORF">A2415_04240</name>
</gene>
<dbReference type="EMBL" id="MEWA01000029">
    <property type="protein sequence ID" value="OGC68979.1"/>
    <property type="molecule type" value="Genomic_DNA"/>
</dbReference>